<keyword evidence="6 12" id="KW-0326">Glycosidase</keyword>
<feature type="signal peptide" evidence="13">
    <location>
        <begin position="1"/>
        <end position="17"/>
    </location>
</feature>
<sequence length="413" mass="47045">MLWIFALAVLLVQLVFALPIKRGLQWDYNNDKIRGVNLGGWLVLEPYITPSLFKSCGHNVPVDEYHLTQQLGYDAALSLLQAHWCTFYNENDFKQMASLGLNAVRIPIGYWAFKKLDSDPYVQGQEEYLDKAIEWSRNAGLKVWIDLHGAPGSQNGFDNSGLRDSLDFQQPDNIQLTLEVLQYISEKYGAYDYEDVIIGIELLNEPLGPLLDMNLLRQFYADGYQGLRNTGSVNAAVFQDAFMPDGYWNNFGNVDAGFWNVVIDQHHYQVFSGGELSRSIDEHVSFACKQGATHKSMENKWTVVGEFSAALTDCAFWLNGVGRGARYSGDYDGVGYIGSCDTFTSYDVWTDCQKENARRYVEAQFDAWEQTGGWFFWCWKTEGAIDWDFQRLSYHGVIPSPLTDRQYPNQCGY</sequence>
<evidence type="ECO:0000256" key="12">
    <source>
        <dbReference type="RuleBase" id="RU361153"/>
    </source>
</evidence>
<protein>
    <recommendedName>
        <fullName evidence="11">Glucan 1,3-beta-glucosidase</fullName>
        <ecNumber evidence="9">3.2.1.58</ecNumber>
    </recommendedName>
    <alternativeName>
        <fullName evidence="10">Exo-1,3-beta-glucanase</fullName>
    </alternativeName>
</protein>
<dbReference type="GO" id="GO:0071555">
    <property type="term" value="P:cell wall organization"/>
    <property type="evidence" value="ECO:0007669"/>
    <property type="project" value="UniProtKB-KW"/>
</dbReference>
<dbReference type="InterPro" id="IPR017853">
    <property type="entry name" value="GH"/>
</dbReference>
<evidence type="ECO:0000256" key="6">
    <source>
        <dbReference type="ARBA" id="ARBA00023295"/>
    </source>
</evidence>
<dbReference type="PANTHER" id="PTHR31297">
    <property type="entry name" value="GLUCAN ENDO-1,6-BETA-GLUCOSIDASE B"/>
    <property type="match status" value="1"/>
</dbReference>
<dbReference type="GO" id="GO:0004338">
    <property type="term" value="F:glucan exo-1,3-beta-glucosidase activity"/>
    <property type="evidence" value="ECO:0007669"/>
    <property type="project" value="UniProtKB-EC"/>
</dbReference>
<evidence type="ECO:0000256" key="3">
    <source>
        <dbReference type="ARBA" id="ARBA00022525"/>
    </source>
</evidence>
<comment type="subcellular location">
    <subcellularLocation>
        <location evidence="1">Secreted</location>
    </subcellularLocation>
</comment>
<keyword evidence="4 13" id="KW-0732">Signal</keyword>
<evidence type="ECO:0000256" key="7">
    <source>
        <dbReference type="ARBA" id="ARBA00023316"/>
    </source>
</evidence>
<dbReference type="GO" id="GO:0009986">
    <property type="term" value="C:cell surface"/>
    <property type="evidence" value="ECO:0007669"/>
    <property type="project" value="TreeGrafter"/>
</dbReference>
<feature type="domain" description="Glycoside hydrolase family 5" evidence="14">
    <location>
        <begin position="76"/>
        <end position="274"/>
    </location>
</feature>
<dbReference type="InterPro" id="IPR018087">
    <property type="entry name" value="Glyco_hydro_5_CS"/>
</dbReference>
<dbReference type="EC" id="3.2.1.58" evidence="9"/>
<dbReference type="InterPro" id="IPR001547">
    <property type="entry name" value="Glyco_hydro_5"/>
</dbReference>
<evidence type="ECO:0000256" key="1">
    <source>
        <dbReference type="ARBA" id="ARBA00004613"/>
    </source>
</evidence>
<dbReference type="GO" id="GO:0005576">
    <property type="term" value="C:extracellular region"/>
    <property type="evidence" value="ECO:0007669"/>
    <property type="project" value="UniProtKB-SubCell"/>
</dbReference>
<evidence type="ECO:0000256" key="10">
    <source>
        <dbReference type="ARBA" id="ARBA00041761"/>
    </source>
</evidence>
<evidence type="ECO:0000256" key="9">
    <source>
        <dbReference type="ARBA" id="ARBA00038929"/>
    </source>
</evidence>
<gene>
    <name evidence="15" type="primary">EXG1</name>
    <name evidence="15" type="ORF">KQ657_002150</name>
</gene>
<dbReference type="EMBL" id="JAHMUF010000002">
    <property type="protein sequence ID" value="KAG7195765.1"/>
    <property type="molecule type" value="Genomic_DNA"/>
</dbReference>
<dbReference type="GO" id="GO:0009251">
    <property type="term" value="P:glucan catabolic process"/>
    <property type="evidence" value="ECO:0007669"/>
    <property type="project" value="TreeGrafter"/>
</dbReference>
<accession>A0A9P8AJT3</accession>
<organism evidence="15 16">
    <name type="scientific">Scheffersomyces spartinae</name>
    <dbReference type="NCBI Taxonomy" id="45513"/>
    <lineage>
        <taxon>Eukaryota</taxon>
        <taxon>Fungi</taxon>
        <taxon>Dikarya</taxon>
        <taxon>Ascomycota</taxon>
        <taxon>Saccharomycotina</taxon>
        <taxon>Pichiomycetes</taxon>
        <taxon>Debaryomycetaceae</taxon>
        <taxon>Scheffersomyces</taxon>
    </lineage>
</organism>
<evidence type="ECO:0000256" key="8">
    <source>
        <dbReference type="ARBA" id="ARBA00036824"/>
    </source>
</evidence>
<keyword evidence="3" id="KW-0964">Secreted</keyword>
<name>A0A9P8AJT3_9ASCO</name>
<comment type="caution">
    <text evidence="15">The sequence shown here is derived from an EMBL/GenBank/DDBJ whole genome shotgun (WGS) entry which is preliminary data.</text>
</comment>
<evidence type="ECO:0000256" key="4">
    <source>
        <dbReference type="ARBA" id="ARBA00022729"/>
    </source>
</evidence>
<comment type="catalytic activity">
    <reaction evidence="8">
        <text>Successive hydrolysis of beta-D-glucose units from the non-reducing ends of (1-&gt;3)-beta-D-glucans, releasing alpha-glucose.</text>
        <dbReference type="EC" id="3.2.1.58"/>
    </reaction>
</comment>
<dbReference type="Gene3D" id="3.20.20.80">
    <property type="entry name" value="Glycosidases"/>
    <property type="match status" value="1"/>
</dbReference>
<dbReference type="Pfam" id="PF00150">
    <property type="entry name" value="Cellulase"/>
    <property type="match status" value="1"/>
</dbReference>
<dbReference type="RefSeq" id="XP_043051310.1">
    <property type="nucleotide sequence ID" value="XM_043192922.1"/>
</dbReference>
<proteinExistence type="inferred from homology"/>
<evidence type="ECO:0000256" key="13">
    <source>
        <dbReference type="SAM" id="SignalP"/>
    </source>
</evidence>
<evidence type="ECO:0000256" key="2">
    <source>
        <dbReference type="ARBA" id="ARBA00005641"/>
    </source>
</evidence>
<dbReference type="OrthoDB" id="62120at2759"/>
<dbReference type="AlphaFoldDB" id="A0A9P8AJT3"/>
<dbReference type="Proteomes" id="UP000790833">
    <property type="component" value="Unassembled WGS sequence"/>
</dbReference>
<dbReference type="InterPro" id="IPR050386">
    <property type="entry name" value="Glycosyl_hydrolase_5"/>
</dbReference>
<evidence type="ECO:0000256" key="11">
    <source>
        <dbReference type="ARBA" id="ARBA00073255"/>
    </source>
</evidence>
<dbReference type="PANTHER" id="PTHR31297:SF1">
    <property type="entry name" value="GLUCAN 1,3-BETA-GLUCOSIDASE I_II-RELATED"/>
    <property type="match status" value="1"/>
</dbReference>
<keyword evidence="5 12" id="KW-0378">Hydrolase</keyword>
<evidence type="ECO:0000259" key="14">
    <source>
        <dbReference type="Pfam" id="PF00150"/>
    </source>
</evidence>
<dbReference type="SUPFAM" id="SSF51445">
    <property type="entry name" value="(Trans)glycosidases"/>
    <property type="match status" value="1"/>
</dbReference>
<dbReference type="PROSITE" id="PS00659">
    <property type="entry name" value="GLYCOSYL_HYDROL_F5"/>
    <property type="match status" value="1"/>
</dbReference>
<evidence type="ECO:0000313" key="15">
    <source>
        <dbReference type="EMBL" id="KAG7195765.1"/>
    </source>
</evidence>
<dbReference type="GeneID" id="66115524"/>
<reference evidence="15" key="1">
    <citation type="submission" date="2021-03" db="EMBL/GenBank/DDBJ databases">
        <authorList>
            <person name="Palmer J.M."/>
        </authorList>
    </citation>
    <scope>NUCLEOTIDE SEQUENCE</scope>
    <source>
        <strain evidence="15">ARV_011</strain>
    </source>
</reference>
<comment type="similarity">
    <text evidence="2 12">Belongs to the glycosyl hydrolase 5 (cellulase A) family.</text>
</comment>
<evidence type="ECO:0000256" key="5">
    <source>
        <dbReference type="ARBA" id="ARBA00022801"/>
    </source>
</evidence>
<keyword evidence="7" id="KW-0961">Cell wall biogenesis/degradation</keyword>
<evidence type="ECO:0000313" key="16">
    <source>
        <dbReference type="Proteomes" id="UP000790833"/>
    </source>
</evidence>
<dbReference type="FunFam" id="3.20.20.80:FF:000033">
    <property type="entry name" value="Glucan 1,3-beta-glucosidase A"/>
    <property type="match status" value="1"/>
</dbReference>
<keyword evidence="16" id="KW-1185">Reference proteome</keyword>
<feature type="chain" id="PRO_5040306309" description="Glucan 1,3-beta-glucosidase" evidence="13">
    <location>
        <begin position="18"/>
        <end position="413"/>
    </location>
</feature>